<proteinExistence type="predicted"/>
<gene>
    <name evidence="2" type="ORF">ALQ08_103331</name>
    <name evidence="1" type="ORF">ALQ28_103168</name>
</gene>
<dbReference type="EMBL" id="RBRA01000312">
    <property type="protein sequence ID" value="RMQ18248.1"/>
    <property type="molecule type" value="Genomic_DNA"/>
</dbReference>
<dbReference type="Proteomes" id="UP000269044">
    <property type="component" value="Unassembled WGS sequence"/>
</dbReference>
<dbReference type="EMBL" id="RBQG01000269">
    <property type="protein sequence ID" value="RMP09319.1"/>
    <property type="molecule type" value="Genomic_DNA"/>
</dbReference>
<dbReference type="Proteomes" id="UP000267908">
    <property type="component" value="Unassembled WGS sequence"/>
</dbReference>
<name>A0A0P9TIW2_9PSED</name>
<organism evidence="1 3">
    <name type="scientific">Pseudomonas syringae pv. delphinii</name>
    <dbReference type="NCBI Taxonomy" id="192088"/>
    <lineage>
        <taxon>Bacteria</taxon>
        <taxon>Pseudomonadati</taxon>
        <taxon>Pseudomonadota</taxon>
        <taxon>Gammaproteobacteria</taxon>
        <taxon>Pseudomonadales</taxon>
        <taxon>Pseudomonadaceae</taxon>
        <taxon>Pseudomonas</taxon>
    </lineage>
</organism>
<evidence type="ECO:0000313" key="3">
    <source>
        <dbReference type="Proteomes" id="UP000267908"/>
    </source>
</evidence>
<sequence length="42" mass="4772">MFGVYALNAQLDIAFKNTGCALKPMREFAVIATHRKITKQHH</sequence>
<evidence type="ECO:0000313" key="4">
    <source>
        <dbReference type="Proteomes" id="UP000269044"/>
    </source>
</evidence>
<reference evidence="3 4" key="1">
    <citation type="submission" date="2018-08" db="EMBL/GenBank/DDBJ databases">
        <title>Recombination of ecologically and evolutionarily significant loci maintains genetic cohesion in the Pseudomonas syringae species complex.</title>
        <authorList>
            <person name="Dillon M."/>
            <person name="Thakur S."/>
            <person name="Almeida R.N.D."/>
            <person name="Weir B.S."/>
            <person name="Guttman D.S."/>
        </authorList>
    </citation>
    <scope>NUCLEOTIDE SEQUENCE [LARGE SCALE GENOMIC DNA]</scope>
    <source>
        <strain evidence="2 4">ICMP 13052</strain>
        <strain evidence="1 3">ICMP 4330</strain>
    </source>
</reference>
<comment type="caution">
    <text evidence="1">The sequence shown here is derived from an EMBL/GenBank/DDBJ whole genome shotgun (WGS) entry which is preliminary data.</text>
</comment>
<protein>
    <submittedName>
        <fullName evidence="1">Uncharacterized protein</fullName>
    </submittedName>
</protein>
<evidence type="ECO:0000313" key="1">
    <source>
        <dbReference type="EMBL" id="RMP09319.1"/>
    </source>
</evidence>
<dbReference type="AlphaFoldDB" id="A0A0P9TIW2"/>
<accession>A0A0P9TIW2</accession>
<evidence type="ECO:0000313" key="2">
    <source>
        <dbReference type="EMBL" id="RMQ18248.1"/>
    </source>
</evidence>